<evidence type="ECO:0000313" key="4">
    <source>
        <dbReference type="Proteomes" id="UP000198510"/>
    </source>
</evidence>
<dbReference type="AlphaFoldDB" id="A0A1G8ZZ45"/>
<feature type="domain" description="Beta-lactamase-related" evidence="2">
    <location>
        <begin position="128"/>
        <end position="397"/>
    </location>
</feature>
<dbReference type="EMBL" id="FNFO01000002">
    <property type="protein sequence ID" value="SDK20376.1"/>
    <property type="molecule type" value="Genomic_DNA"/>
</dbReference>
<organism evidence="3 4">
    <name type="scientific">Catalinimonas alkaloidigena</name>
    <dbReference type="NCBI Taxonomy" id="1075417"/>
    <lineage>
        <taxon>Bacteria</taxon>
        <taxon>Pseudomonadati</taxon>
        <taxon>Bacteroidota</taxon>
        <taxon>Cytophagia</taxon>
        <taxon>Cytophagales</taxon>
        <taxon>Catalimonadaceae</taxon>
        <taxon>Catalinimonas</taxon>
    </lineage>
</organism>
<protein>
    <submittedName>
        <fullName evidence="3">CubicO group peptidase, beta-lactamase class C family</fullName>
    </submittedName>
</protein>
<dbReference type="Gene3D" id="3.40.710.10">
    <property type="entry name" value="DD-peptidase/beta-lactamase superfamily"/>
    <property type="match status" value="1"/>
</dbReference>
<evidence type="ECO:0000313" key="3">
    <source>
        <dbReference type="EMBL" id="SDK20376.1"/>
    </source>
</evidence>
<dbReference type="SUPFAM" id="SSF56601">
    <property type="entry name" value="beta-lactamase/transpeptidase-like"/>
    <property type="match status" value="1"/>
</dbReference>
<dbReference type="Pfam" id="PF00144">
    <property type="entry name" value="Beta-lactamase"/>
    <property type="match status" value="1"/>
</dbReference>
<accession>A0A1G8ZZ45</accession>
<sequence>MICGMIRFFFFLSFLFLLWHQPTSVEAQRARKSATPYYPGPDPDWQHKTPAEVGMNAAQLQQAIDFAIAHDNPAPRDMKLAQVQSFGKEPFGEGIGPFKERGEPTGVVVRHGYVVAEWGEPLRVDMTHSVTKSFLSSVVGVAVDRGMIRSVRDTVRPYVAPVQVYQPVRLTSPADGVDAPDLLLPFETPHNRTITWDDLLRQTSDWEGTLWGKPDWADRPDKDATTWRTRARQAPGTTYKYNDVRVNVLALAALSVWRRPLPQVLKETIMDPIGASPTWRWWGYENSWVVLDGQLIQSVSGGGHWGGGMFIHAYDMARFGYLTLRRGRWNGQPLLSDDWVQLATTPTQPQPTYGFMNWFLNTDRTFIPSAPASAFAHVGNGTNMVYVDPEHDLVVVMRWIENGSIDEFIRQVLASIEK</sequence>
<dbReference type="InterPro" id="IPR001466">
    <property type="entry name" value="Beta-lactam-related"/>
</dbReference>
<dbReference type="PANTHER" id="PTHR43283">
    <property type="entry name" value="BETA-LACTAMASE-RELATED"/>
    <property type="match status" value="1"/>
</dbReference>
<evidence type="ECO:0000259" key="2">
    <source>
        <dbReference type="Pfam" id="PF00144"/>
    </source>
</evidence>
<dbReference type="Proteomes" id="UP000198510">
    <property type="component" value="Unassembled WGS sequence"/>
</dbReference>
<dbReference type="InterPro" id="IPR050789">
    <property type="entry name" value="Diverse_Enzym_Activities"/>
</dbReference>
<dbReference type="PANTHER" id="PTHR43283:SF11">
    <property type="entry name" value="BETA-LACTAMASE-RELATED DOMAIN-CONTAINING PROTEIN"/>
    <property type="match status" value="1"/>
</dbReference>
<reference evidence="3 4" key="1">
    <citation type="submission" date="2016-10" db="EMBL/GenBank/DDBJ databases">
        <authorList>
            <person name="de Groot N.N."/>
        </authorList>
    </citation>
    <scope>NUCLEOTIDE SEQUENCE [LARGE SCALE GENOMIC DNA]</scope>
    <source>
        <strain evidence="3 4">DSM 25186</strain>
    </source>
</reference>
<dbReference type="GO" id="GO:0016787">
    <property type="term" value="F:hydrolase activity"/>
    <property type="evidence" value="ECO:0007669"/>
    <property type="project" value="UniProtKB-KW"/>
</dbReference>
<proteinExistence type="predicted"/>
<evidence type="ECO:0000256" key="1">
    <source>
        <dbReference type="ARBA" id="ARBA00022801"/>
    </source>
</evidence>
<name>A0A1G8ZZ45_9BACT</name>
<gene>
    <name evidence="3" type="ORF">SAMN05421823_102133</name>
</gene>
<keyword evidence="1" id="KW-0378">Hydrolase</keyword>
<dbReference type="STRING" id="1075417.SAMN05421823_102133"/>
<dbReference type="InterPro" id="IPR012338">
    <property type="entry name" value="Beta-lactam/transpept-like"/>
</dbReference>
<keyword evidence="4" id="KW-1185">Reference proteome</keyword>